<gene>
    <name evidence="1" type="ORF">MEDL_56446</name>
</gene>
<comment type="caution">
    <text evidence="1">The sequence shown here is derived from an EMBL/GenBank/DDBJ whole genome shotgun (WGS) entry which is preliminary data.</text>
</comment>
<keyword evidence="2" id="KW-1185">Reference proteome</keyword>
<dbReference type="EMBL" id="CAJPWZ010002736">
    <property type="protein sequence ID" value="CAG2244392.1"/>
    <property type="molecule type" value="Genomic_DNA"/>
</dbReference>
<dbReference type="PANTHER" id="PTHR33845">
    <property type="entry name" value="C2H2-TYPE DOMAIN-CONTAINING PROTEIN"/>
    <property type="match status" value="1"/>
</dbReference>
<proteinExistence type="predicted"/>
<dbReference type="OrthoDB" id="5979082at2759"/>
<evidence type="ECO:0000313" key="2">
    <source>
        <dbReference type="Proteomes" id="UP000683360"/>
    </source>
</evidence>
<accession>A0A8S3UEZ7</accession>
<dbReference type="PANTHER" id="PTHR33845:SF1">
    <property type="entry name" value="C2H2-TYPE DOMAIN-CONTAINING PROTEIN"/>
    <property type="match status" value="1"/>
</dbReference>
<sequence length="239" mass="26875">MTNISVNVALPPSSQKETSHSTLLKNIMSINNIRYSTSNMRVWRQYGIGEGKLINNIPDSNIYPELQAVQVYDGQVKARKEKSNYNCPGTTVQMSADSTNTTMVEDDVFENDGLFGCIAQKNFIEHKVVKSTTLNALTVDSSDTCLTSKLSKGWALKLKRGSQKFTESQKKFMTDKFEIGERSGQKCDPEDMSTLMRSVKDEQGSRLFKQVEFLSASQIASFFSRLALKKKKNKPSRLQ</sequence>
<dbReference type="Proteomes" id="UP000683360">
    <property type="component" value="Unassembled WGS sequence"/>
</dbReference>
<protein>
    <submittedName>
        <fullName evidence="1">Uncharacterized protein</fullName>
    </submittedName>
</protein>
<dbReference type="AlphaFoldDB" id="A0A8S3UEZ7"/>
<name>A0A8S3UEZ7_MYTED</name>
<organism evidence="1 2">
    <name type="scientific">Mytilus edulis</name>
    <name type="common">Blue mussel</name>
    <dbReference type="NCBI Taxonomy" id="6550"/>
    <lineage>
        <taxon>Eukaryota</taxon>
        <taxon>Metazoa</taxon>
        <taxon>Spiralia</taxon>
        <taxon>Lophotrochozoa</taxon>
        <taxon>Mollusca</taxon>
        <taxon>Bivalvia</taxon>
        <taxon>Autobranchia</taxon>
        <taxon>Pteriomorphia</taxon>
        <taxon>Mytilida</taxon>
        <taxon>Mytiloidea</taxon>
        <taxon>Mytilidae</taxon>
        <taxon>Mytilinae</taxon>
        <taxon>Mytilus</taxon>
    </lineage>
</organism>
<reference evidence="1" key="1">
    <citation type="submission" date="2021-03" db="EMBL/GenBank/DDBJ databases">
        <authorList>
            <person name="Bekaert M."/>
        </authorList>
    </citation>
    <scope>NUCLEOTIDE SEQUENCE</scope>
</reference>
<evidence type="ECO:0000313" key="1">
    <source>
        <dbReference type="EMBL" id="CAG2244392.1"/>
    </source>
</evidence>